<comment type="caution">
    <text evidence="4">The sequence shown here is derived from an EMBL/GenBank/DDBJ whole genome shotgun (WGS) entry which is preliminary data.</text>
</comment>
<accession>A0ABV3ENJ2</accession>
<dbReference type="InterPro" id="IPR041916">
    <property type="entry name" value="Anti_sigma_zinc_sf"/>
</dbReference>
<dbReference type="RefSeq" id="WP_359271248.1">
    <property type="nucleotide sequence ID" value="NZ_JBEZNA010000019.1"/>
</dbReference>
<proteinExistence type="predicted"/>
<reference evidence="4 5" key="1">
    <citation type="submission" date="2024-06" db="EMBL/GenBank/DDBJ databases">
        <title>The Natural Products Discovery Center: Release of the First 8490 Sequenced Strains for Exploring Actinobacteria Biosynthetic Diversity.</title>
        <authorList>
            <person name="Kalkreuter E."/>
            <person name="Kautsar S.A."/>
            <person name="Yang D."/>
            <person name="Bader C.D."/>
            <person name="Teijaro C.N."/>
            <person name="Fluegel L."/>
            <person name="Davis C.M."/>
            <person name="Simpson J.R."/>
            <person name="Lauterbach L."/>
            <person name="Steele A.D."/>
            <person name="Gui C."/>
            <person name="Meng S."/>
            <person name="Li G."/>
            <person name="Viehrig K."/>
            <person name="Ye F."/>
            <person name="Su P."/>
            <person name="Kiefer A.F."/>
            <person name="Nichols A."/>
            <person name="Cepeda A.J."/>
            <person name="Yan W."/>
            <person name="Fan B."/>
            <person name="Jiang Y."/>
            <person name="Adhikari A."/>
            <person name="Zheng C.-J."/>
            <person name="Schuster L."/>
            <person name="Cowan T.M."/>
            <person name="Smanski M.J."/>
            <person name="Chevrette M.G."/>
            <person name="De Carvalho L.P.S."/>
            <person name="Shen B."/>
        </authorList>
    </citation>
    <scope>NUCLEOTIDE SEQUENCE [LARGE SCALE GENOMIC DNA]</scope>
    <source>
        <strain evidence="4 5">NPDC048117</strain>
    </source>
</reference>
<evidence type="ECO:0008006" key="6">
    <source>
        <dbReference type="Google" id="ProtNLM"/>
    </source>
</evidence>
<evidence type="ECO:0000256" key="2">
    <source>
        <dbReference type="ARBA" id="ARBA00023163"/>
    </source>
</evidence>
<keyword evidence="2" id="KW-0804">Transcription</keyword>
<evidence type="ECO:0000256" key="3">
    <source>
        <dbReference type="SAM" id="MobiDB-lite"/>
    </source>
</evidence>
<dbReference type="EMBL" id="JBEZNA010000019">
    <property type="protein sequence ID" value="MEU9577791.1"/>
    <property type="molecule type" value="Genomic_DNA"/>
</dbReference>
<keyword evidence="5" id="KW-1185">Reference proteome</keyword>
<feature type="region of interest" description="Disordered" evidence="3">
    <location>
        <begin position="88"/>
        <end position="155"/>
    </location>
</feature>
<dbReference type="Gene3D" id="1.10.10.1320">
    <property type="entry name" value="Anti-sigma factor, zinc-finger domain"/>
    <property type="match status" value="1"/>
</dbReference>
<gene>
    <name evidence="4" type="ORF">AB0D95_11060</name>
</gene>
<keyword evidence="1" id="KW-0805">Transcription regulation</keyword>
<name>A0ABV3ENJ2_9ACTN</name>
<sequence>MTPTKDTAGHPDVTEISDLVEGVLAPDRTSSVSGHLDACALCADVQATLEEIRGALGTLPGPARMPADVAGRIDAALAAEALLSAAAEEGTDTAGSEAPVGKSAGCTVQAPHASHVSRETERPANRSGGSAGPRPSTVPTGSGPGRSTGRPLSRRRRSLKLGAVLVAAAAAVGVLVAQPFQEDPVSPAAATFSGRPLEQQVSGLLAESGEAGQASSPQPRTLVRPAVDVPSCVREGINSGEEALAARKGTFEGKTAYLVVLPDPKTDSRVTAYVVDASCITDSSPGDKDRGEVLVQRSYARPSN</sequence>
<evidence type="ECO:0000313" key="4">
    <source>
        <dbReference type="EMBL" id="MEU9577791.1"/>
    </source>
</evidence>
<organism evidence="4 5">
    <name type="scientific">Streptomyces chilikensis</name>
    <dbReference type="NCBI Taxonomy" id="1194079"/>
    <lineage>
        <taxon>Bacteria</taxon>
        <taxon>Bacillati</taxon>
        <taxon>Actinomycetota</taxon>
        <taxon>Actinomycetes</taxon>
        <taxon>Kitasatosporales</taxon>
        <taxon>Streptomycetaceae</taxon>
        <taxon>Streptomyces</taxon>
    </lineage>
</organism>
<protein>
    <recommendedName>
        <fullName evidence="6">Zinc-finger domain-containing protein</fullName>
    </recommendedName>
</protein>
<feature type="region of interest" description="Disordered" evidence="3">
    <location>
        <begin position="280"/>
        <end position="304"/>
    </location>
</feature>
<evidence type="ECO:0000256" key="1">
    <source>
        <dbReference type="ARBA" id="ARBA00023015"/>
    </source>
</evidence>
<feature type="compositionally biased region" description="Low complexity" evidence="3">
    <location>
        <begin position="132"/>
        <end position="151"/>
    </location>
</feature>
<evidence type="ECO:0000313" key="5">
    <source>
        <dbReference type="Proteomes" id="UP001551584"/>
    </source>
</evidence>
<dbReference type="Proteomes" id="UP001551584">
    <property type="component" value="Unassembled WGS sequence"/>
</dbReference>